<dbReference type="EMBL" id="WNYA01069491">
    <property type="protein sequence ID" value="KAG8535358.1"/>
    <property type="molecule type" value="Genomic_DNA"/>
</dbReference>
<reference evidence="1" key="1">
    <citation type="thesis" date="2020" institute="ProQuest LLC" country="789 East Eisenhower Parkway, Ann Arbor, MI, USA">
        <title>Comparative Genomics and Chromosome Evolution.</title>
        <authorList>
            <person name="Mudd A.B."/>
        </authorList>
    </citation>
    <scope>NUCLEOTIDE SEQUENCE</scope>
    <source>
        <strain evidence="1">237g6f4</strain>
        <tissue evidence="1">Blood</tissue>
    </source>
</reference>
<sequence>MYENIIKPLRVWYPCDHTDPNNKADLSFGAHSEKHKIQAHKNTMQMRFSTNFTAFSFPASQYTAWNNKYGHYEEQFVTQRMSRHTALYGEK</sequence>
<dbReference type="Proteomes" id="UP000824782">
    <property type="component" value="Unassembled WGS sequence"/>
</dbReference>
<proteinExistence type="predicted"/>
<accession>A0AAV6YMZ3</accession>
<evidence type="ECO:0000313" key="2">
    <source>
        <dbReference type="Proteomes" id="UP000824782"/>
    </source>
</evidence>
<comment type="caution">
    <text evidence="1">The sequence shown here is derived from an EMBL/GenBank/DDBJ whole genome shotgun (WGS) entry which is preliminary data.</text>
</comment>
<gene>
    <name evidence="1" type="ORF">GDO81_028742</name>
</gene>
<keyword evidence="2" id="KW-1185">Reference proteome</keyword>
<name>A0AAV6YMZ3_ENGPU</name>
<evidence type="ECO:0000313" key="1">
    <source>
        <dbReference type="EMBL" id="KAG8535358.1"/>
    </source>
</evidence>
<organism evidence="1 2">
    <name type="scientific">Engystomops pustulosus</name>
    <name type="common">Tungara frog</name>
    <name type="synonym">Physalaemus pustulosus</name>
    <dbReference type="NCBI Taxonomy" id="76066"/>
    <lineage>
        <taxon>Eukaryota</taxon>
        <taxon>Metazoa</taxon>
        <taxon>Chordata</taxon>
        <taxon>Craniata</taxon>
        <taxon>Vertebrata</taxon>
        <taxon>Euteleostomi</taxon>
        <taxon>Amphibia</taxon>
        <taxon>Batrachia</taxon>
        <taxon>Anura</taxon>
        <taxon>Neobatrachia</taxon>
        <taxon>Hyloidea</taxon>
        <taxon>Leptodactylidae</taxon>
        <taxon>Leiuperinae</taxon>
        <taxon>Engystomops</taxon>
    </lineage>
</organism>
<protein>
    <submittedName>
        <fullName evidence="1">Uncharacterized protein</fullName>
    </submittedName>
</protein>
<dbReference type="AlphaFoldDB" id="A0AAV6YMZ3"/>